<dbReference type="Proteomes" id="UP000094795">
    <property type="component" value="Unassembled WGS sequence"/>
</dbReference>
<evidence type="ECO:0000256" key="2">
    <source>
        <dbReference type="RuleBase" id="RU003875"/>
    </source>
</evidence>
<dbReference type="Pfam" id="PF00210">
    <property type="entry name" value="Ferritin"/>
    <property type="match status" value="1"/>
</dbReference>
<dbReference type="InterPro" id="IPR012347">
    <property type="entry name" value="Ferritin-like"/>
</dbReference>
<dbReference type="SUPFAM" id="SSF47240">
    <property type="entry name" value="Ferritin-like"/>
    <property type="match status" value="1"/>
</dbReference>
<dbReference type="PANTHER" id="PTHR42932:SF3">
    <property type="entry name" value="DNA PROTECTION DURING STARVATION PROTEIN"/>
    <property type="match status" value="1"/>
</dbReference>
<evidence type="ECO:0000313" key="4">
    <source>
        <dbReference type="EMBL" id="OCW56934.1"/>
    </source>
</evidence>
<dbReference type="Gene3D" id="1.20.1260.10">
    <property type="match status" value="1"/>
</dbReference>
<protein>
    <submittedName>
        <fullName evidence="4">DNA starvation/stationary phase protection protein</fullName>
    </submittedName>
</protein>
<dbReference type="OrthoDB" id="9797687at2"/>
<name>A0A1C1YTW2_9HYPH</name>
<dbReference type="PRINTS" id="PR01346">
    <property type="entry name" value="HELNAPAPROT"/>
</dbReference>
<gene>
    <name evidence="4" type="ORF">AWJ14_07185</name>
</gene>
<proteinExistence type="inferred from homology"/>
<dbReference type="InterPro" id="IPR009078">
    <property type="entry name" value="Ferritin-like_SF"/>
</dbReference>
<dbReference type="InterPro" id="IPR002177">
    <property type="entry name" value="DPS_DNA-bd"/>
</dbReference>
<organism evidence="4 5">
    <name type="scientific">Hoeflea olei</name>
    <dbReference type="NCBI Taxonomy" id="1480615"/>
    <lineage>
        <taxon>Bacteria</taxon>
        <taxon>Pseudomonadati</taxon>
        <taxon>Pseudomonadota</taxon>
        <taxon>Alphaproteobacteria</taxon>
        <taxon>Hyphomicrobiales</taxon>
        <taxon>Rhizobiaceae</taxon>
        <taxon>Hoeflea</taxon>
    </lineage>
</organism>
<comment type="caution">
    <text evidence="4">The sequence shown here is derived from an EMBL/GenBank/DDBJ whole genome shotgun (WGS) entry which is preliminary data.</text>
</comment>
<comment type="similarity">
    <text evidence="1 2">Belongs to the Dps family.</text>
</comment>
<dbReference type="GO" id="GO:0008199">
    <property type="term" value="F:ferric iron binding"/>
    <property type="evidence" value="ECO:0007669"/>
    <property type="project" value="InterPro"/>
</dbReference>
<dbReference type="PANTHER" id="PTHR42932">
    <property type="entry name" value="GENERAL STRESS PROTEIN 20U"/>
    <property type="match status" value="1"/>
</dbReference>
<keyword evidence="5" id="KW-1185">Reference proteome</keyword>
<dbReference type="InterPro" id="IPR008331">
    <property type="entry name" value="Ferritin_DPS_dom"/>
</dbReference>
<accession>A0A1C1YTW2</accession>
<sequence length="172" mass="19073">MSKTAIASLTPETSKDAIHTGLKAAYRKEIANDLSSILAATYRLTIKSHVYHWNVVGPVFKSIHDLTEEHYNALFEATDIIAERIRALGHLAPVRFAMTETFAPAKGDDVDQGSAHDMVNDLIAEHEQAVRDMRKAAAKAGDNDDMVTEDMLTARLTFHEKALWMLRAVVAQ</sequence>
<feature type="domain" description="Ferritin/DPS" evidence="3">
    <location>
        <begin position="34"/>
        <end position="171"/>
    </location>
</feature>
<dbReference type="AlphaFoldDB" id="A0A1C1YTW2"/>
<evidence type="ECO:0000259" key="3">
    <source>
        <dbReference type="Pfam" id="PF00210"/>
    </source>
</evidence>
<reference evidence="4 5" key="1">
    <citation type="submission" date="2015-12" db="EMBL/GenBank/DDBJ databases">
        <authorList>
            <person name="Shamseldin A."/>
            <person name="Moawad H."/>
            <person name="Abd El-Rahim W.M."/>
            <person name="Sadowsky M.J."/>
        </authorList>
    </citation>
    <scope>NUCLEOTIDE SEQUENCE [LARGE SCALE GENOMIC DNA]</scope>
    <source>
        <strain evidence="4 5">JC234</strain>
    </source>
</reference>
<dbReference type="STRING" id="1480615.AWJ14_07185"/>
<dbReference type="EMBL" id="LQZT01000023">
    <property type="protein sequence ID" value="OCW56934.1"/>
    <property type="molecule type" value="Genomic_DNA"/>
</dbReference>
<dbReference type="CDD" id="cd01043">
    <property type="entry name" value="DPS"/>
    <property type="match status" value="1"/>
</dbReference>
<evidence type="ECO:0000256" key="1">
    <source>
        <dbReference type="ARBA" id="ARBA00009497"/>
    </source>
</evidence>
<dbReference type="PIRSF" id="PIRSF005900">
    <property type="entry name" value="Dps"/>
    <property type="match status" value="1"/>
</dbReference>
<evidence type="ECO:0000313" key="5">
    <source>
        <dbReference type="Proteomes" id="UP000094795"/>
    </source>
</evidence>
<dbReference type="RefSeq" id="WP_066180057.1">
    <property type="nucleotide sequence ID" value="NZ_LQZT01000023.1"/>
</dbReference>